<dbReference type="PANTHER" id="PTHR35476:SF2">
    <property type="entry name" value="MUCIN-LIKE PROTEIN"/>
    <property type="match status" value="1"/>
</dbReference>
<feature type="region of interest" description="Disordered" evidence="1">
    <location>
        <begin position="294"/>
        <end position="318"/>
    </location>
</feature>
<comment type="caution">
    <text evidence="2">The sequence shown here is derived from an EMBL/GenBank/DDBJ whole genome shotgun (WGS) entry which is preliminary data.</text>
</comment>
<organism evidence="2 3">
    <name type="scientific">Stephania cephalantha</name>
    <dbReference type="NCBI Taxonomy" id="152367"/>
    <lineage>
        <taxon>Eukaryota</taxon>
        <taxon>Viridiplantae</taxon>
        <taxon>Streptophyta</taxon>
        <taxon>Embryophyta</taxon>
        <taxon>Tracheophyta</taxon>
        <taxon>Spermatophyta</taxon>
        <taxon>Magnoliopsida</taxon>
        <taxon>Ranunculales</taxon>
        <taxon>Menispermaceae</taxon>
        <taxon>Menispermoideae</taxon>
        <taxon>Cissampelideae</taxon>
        <taxon>Stephania</taxon>
    </lineage>
</organism>
<proteinExistence type="predicted"/>
<dbReference type="Proteomes" id="UP001419268">
    <property type="component" value="Unassembled WGS sequence"/>
</dbReference>
<reference evidence="2 3" key="1">
    <citation type="submission" date="2024-01" db="EMBL/GenBank/DDBJ databases">
        <title>Genome assemblies of Stephania.</title>
        <authorList>
            <person name="Yang L."/>
        </authorList>
    </citation>
    <scope>NUCLEOTIDE SEQUENCE [LARGE SCALE GENOMIC DNA]</scope>
    <source>
        <strain evidence="2">JXDWG</strain>
        <tissue evidence="2">Leaf</tissue>
    </source>
</reference>
<protein>
    <recommendedName>
        <fullName evidence="4">Mucin-like protein</fullName>
    </recommendedName>
</protein>
<evidence type="ECO:0000313" key="3">
    <source>
        <dbReference type="Proteomes" id="UP001419268"/>
    </source>
</evidence>
<keyword evidence="3" id="KW-1185">Reference proteome</keyword>
<gene>
    <name evidence="2" type="ORF">Scep_022084</name>
</gene>
<dbReference type="EMBL" id="JBBNAG010000009">
    <property type="protein sequence ID" value="KAK9105240.1"/>
    <property type="molecule type" value="Genomic_DNA"/>
</dbReference>
<accession>A0AAP0I1Z2</accession>
<dbReference type="AlphaFoldDB" id="A0AAP0I1Z2"/>
<dbReference type="InterPro" id="IPR052851">
    <property type="entry name" value="GCD1_mitochondrial"/>
</dbReference>
<feature type="region of interest" description="Disordered" evidence="1">
    <location>
        <begin position="110"/>
        <end position="136"/>
    </location>
</feature>
<dbReference type="PANTHER" id="PTHR35476">
    <property type="entry name" value="MUCIN-LIKE PROTEIN"/>
    <property type="match status" value="1"/>
</dbReference>
<feature type="compositionally biased region" description="Low complexity" evidence="1">
    <location>
        <begin position="120"/>
        <end position="132"/>
    </location>
</feature>
<evidence type="ECO:0008006" key="4">
    <source>
        <dbReference type="Google" id="ProtNLM"/>
    </source>
</evidence>
<sequence>MLTLKRLKLTTHFHLLSQLAVKPQQKNSNPLTLLLLFKHFSSTNNGGDDKWNDAWESAWLPEDLSAKNRAPWETDVNFSSNEEAAAVVLPSNVDTETKAFVEEMNDNWNERRMRSPKPQPEQQQQRGQQSKSDGSLYSVENIKKDYRLKKQRIHAGMWMKEIEKQEEAKLGGGGGDDIERLLDSYSEIFDSSNNYLSNSKISSTTDLKMKPDGWEALSESQDGNIWEMSQREEDILVQEFERRMAFSKFQIATFIKSHIFSRRRPLDGWQYMIEVLGPNARKEKGSVSRLPSLTYASTEHFREDRTATSPNPTPSRRK</sequence>
<evidence type="ECO:0000313" key="2">
    <source>
        <dbReference type="EMBL" id="KAK9105240.1"/>
    </source>
</evidence>
<name>A0AAP0I1Z2_9MAGN</name>
<evidence type="ECO:0000256" key="1">
    <source>
        <dbReference type="SAM" id="MobiDB-lite"/>
    </source>
</evidence>